<keyword evidence="1" id="KW-0479">Metal-binding</keyword>
<evidence type="ECO:0000256" key="4">
    <source>
        <dbReference type="ARBA" id="ARBA00023015"/>
    </source>
</evidence>
<dbReference type="CDD" id="cd00202">
    <property type="entry name" value="ZnF_GATA"/>
    <property type="match status" value="1"/>
</dbReference>
<evidence type="ECO:0000256" key="3">
    <source>
        <dbReference type="ARBA" id="ARBA00022833"/>
    </source>
</evidence>
<dbReference type="GO" id="GO:0006355">
    <property type="term" value="P:regulation of DNA-templated transcription"/>
    <property type="evidence" value="ECO:0007669"/>
    <property type="project" value="InterPro"/>
</dbReference>
<organism evidence="9 10">
    <name type="scientific">Aureobasidium namibiae CBS 147.97</name>
    <dbReference type="NCBI Taxonomy" id="1043004"/>
    <lineage>
        <taxon>Eukaryota</taxon>
        <taxon>Fungi</taxon>
        <taxon>Dikarya</taxon>
        <taxon>Ascomycota</taxon>
        <taxon>Pezizomycotina</taxon>
        <taxon>Dothideomycetes</taxon>
        <taxon>Dothideomycetidae</taxon>
        <taxon>Dothideales</taxon>
        <taxon>Saccotheciaceae</taxon>
        <taxon>Aureobasidium</taxon>
    </lineage>
</organism>
<evidence type="ECO:0000256" key="1">
    <source>
        <dbReference type="ARBA" id="ARBA00022723"/>
    </source>
</evidence>
<evidence type="ECO:0000259" key="8">
    <source>
        <dbReference type="PROSITE" id="PS50114"/>
    </source>
</evidence>
<dbReference type="Gene3D" id="3.30.50.10">
    <property type="entry name" value="Erythroid Transcription Factor GATA-1, subunit A"/>
    <property type="match status" value="1"/>
</dbReference>
<dbReference type="InterPro" id="IPR000679">
    <property type="entry name" value="Znf_GATA"/>
</dbReference>
<feature type="domain" description="GATA-type" evidence="8">
    <location>
        <begin position="250"/>
        <end position="276"/>
    </location>
</feature>
<dbReference type="InterPro" id="IPR013655">
    <property type="entry name" value="PAS_fold_3"/>
</dbReference>
<dbReference type="SMART" id="SM00091">
    <property type="entry name" value="PAS"/>
    <property type="match status" value="1"/>
</dbReference>
<evidence type="ECO:0000259" key="7">
    <source>
        <dbReference type="PROSITE" id="PS50112"/>
    </source>
</evidence>
<dbReference type="PROSITE" id="PS00344">
    <property type="entry name" value="GATA_ZN_FINGER_1"/>
    <property type="match status" value="1"/>
</dbReference>
<evidence type="ECO:0008006" key="11">
    <source>
        <dbReference type="Google" id="ProtNLM"/>
    </source>
</evidence>
<proteinExistence type="predicted"/>
<dbReference type="PROSITE" id="PS50112">
    <property type="entry name" value="PAS"/>
    <property type="match status" value="1"/>
</dbReference>
<dbReference type="InterPro" id="IPR000014">
    <property type="entry name" value="PAS"/>
</dbReference>
<keyword evidence="3" id="KW-0862">Zinc</keyword>
<evidence type="ECO:0000256" key="2">
    <source>
        <dbReference type="ARBA" id="ARBA00022771"/>
    </source>
</evidence>
<dbReference type="PANTHER" id="PTHR47172:SF24">
    <property type="entry name" value="GATA ZINC FINGER DOMAIN-CONTAINING PROTEIN 14-RELATED"/>
    <property type="match status" value="1"/>
</dbReference>
<dbReference type="GO" id="GO:0008270">
    <property type="term" value="F:zinc ion binding"/>
    <property type="evidence" value="ECO:0007669"/>
    <property type="project" value="UniProtKB-KW"/>
</dbReference>
<keyword evidence="5" id="KW-0804">Transcription</keyword>
<dbReference type="EMBL" id="KL584730">
    <property type="protein sequence ID" value="KEQ68409.1"/>
    <property type="molecule type" value="Genomic_DNA"/>
</dbReference>
<dbReference type="Pfam" id="PF00320">
    <property type="entry name" value="GATA"/>
    <property type="match status" value="1"/>
</dbReference>
<keyword evidence="2 6" id="KW-0863">Zinc-finger</keyword>
<dbReference type="SMART" id="SM00401">
    <property type="entry name" value="ZnF_GATA"/>
    <property type="match status" value="1"/>
</dbReference>
<name>A0A074W9W8_9PEZI</name>
<dbReference type="GO" id="GO:0043565">
    <property type="term" value="F:sequence-specific DNA binding"/>
    <property type="evidence" value="ECO:0007669"/>
    <property type="project" value="InterPro"/>
</dbReference>
<dbReference type="GeneID" id="25415934"/>
<evidence type="ECO:0000313" key="9">
    <source>
        <dbReference type="EMBL" id="KEQ68409.1"/>
    </source>
</evidence>
<dbReference type="STRING" id="1043004.A0A074W9W8"/>
<reference evidence="9 10" key="1">
    <citation type="journal article" date="2014" name="BMC Genomics">
        <title>Genome sequencing of four Aureobasidium pullulans varieties: biotechnological potential, stress tolerance, and description of new species.</title>
        <authorList>
            <person name="Gostin Ar C."/>
            <person name="Ohm R.A."/>
            <person name="Kogej T."/>
            <person name="Sonjak S."/>
            <person name="Turk M."/>
            <person name="Zajc J."/>
            <person name="Zalar P."/>
            <person name="Grube M."/>
            <person name="Sun H."/>
            <person name="Han J."/>
            <person name="Sharma A."/>
            <person name="Chiniquy J."/>
            <person name="Ngan C.Y."/>
            <person name="Lipzen A."/>
            <person name="Barry K."/>
            <person name="Grigoriev I.V."/>
            <person name="Gunde-Cimerman N."/>
        </authorList>
    </citation>
    <scope>NUCLEOTIDE SEQUENCE [LARGE SCALE GENOMIC DNA]</scope>
    <source>
        <strain evidence="9 10">CBS 147.97</strain>
    </source>
</reference>
<evidence type="ECO:0000256" key="5">
    <source>
        <dbReference type="ARBA" id="ARBA00023163"/>
    </source>
</evidence>
<dbReference type="Gene3D" id="3.30.450.20">
    <property type="entry name" value="PAS domain"/>
    <property type="match status" value="1"/>
</dbReference>
<keyword evidence="4" id="KW-0805">Transcription regulation</keyword>
<dbReference type="OrthoDB" id="2162994at2759"/>
<dbReference type="SUPFAM" id="SSF55785">
    <property type="entry name" value="PYP-like sensor domain (PAS domain)"/>
    <property type="match status" value="1"/>
</dbReference>
<dbReference type="HOGENOM" id="CLU_024414_1_1_1"/>
<keyword evidence="10" id="KW-1185">Reference proteome</keyword>
<dbReference type="Proteomes" id="UP000027730">
    <property type="component" value="Unassembled WGS sequence"/>
</dbReference>
<dbReference type="RefSeq" id="XP_013422622.1">
    <property type="nucleotide sequence ID" value="XM_013567168.1"/>
</dbReference>
<dbReference type="CDD" id="cd00130">
    <property type="entry name" value="PAS"/>
    <property type="match status" value="1"/>
</dbReference>
<accession>A0A074W9W8</accession>
<sequence length="282" mass="31252">MSATPFHLDSACLPLDRLAAFERNILDGIQDLLLVLAPDGRVLHASQMCLALTSLTPEHFVGNHIATFMHYDDLPVFLEEFKASSLSGQPWRFQHRLRKADDTFAVFESAFSPFLDTSAAQTAGFHGLHKCVMTVRPYSHPSAVLLDSYLEHITTQARLIQQLEDLRSEAEILEDDDDDEDKVILNSAMDNDRALSDRAVSKLQRTSGAGDIGIQITVSRLETIRKTGSWAAKPCVAKRRKNAKPCDHICVQCGTKDSPEWRTGSRGKKTLCNACGQCVSQP</sequence>
<protein>
    <recommendedName>
        <fullName evidence="11">GATA-type domain-containing protein</fullName>
    </recommendedName>
</protein>
<dbReference type="PANTHER" id="PTHR47172">
    <property type="entry name" value="OS01G0976800 PROTEIN"/>
    <property type="match status" value="1"/>
</dbReference>
<dbReference type="AlphaFoldDB" id="A0A074W9W8"/>
<dbReference type="InterPro" id="IPR013088">
    <property type="entry name" value="Znf_NHR/GATA"/>
</dbReference>
<dbReference type="SUPFAM" id="SSF57716">
    <property type="entry name" value="Glucocorticoid receptor-like (DNA-binding domain)"/>
    <property type="match status" value="1"/>
</dbReference>
<evidence type="ECO:0000313" key="10">
    <source>
        <dbReference type="Proteomes" id="UP000027730"/>
    </source>
</evidence>
<dbReference type="PROSITE" id="PS50114">
    <property type="entry name" value="GATA_ZN_FINGER_2"/>
    <property type="match status" value="1"/>
</dbReference>
<feature type="domain" description="PAS" evidence="7">
    <location>
        <begin position="23"/>
        <end position="89"/>
    </location>
</feature>
<dbReference type="InterPro" id="IPR035965">
    <property type="entry name" value="PAS-like_dom_sf"/>
</dbReference>
<dbReference type="Pfam" id="PF08447">
    <property type="entry name" value="PAS_3"/>
    <property type="match status" value="1"/>
</dbReference>
<evidence type="ECO:0000256" key="6">
    <source>
        <dbReference type="PROSITE-ProRule" id="PRU00094"/>
    </source>
</evidence>
<gene>
    <name evidence="9" type="ORF">M436DRAFT_76924</name>
</gene>